<dbReference type="Pfam" id="PF22660">
    <property type="entry name" value="RS_preATP-grasp-like"/>
    <property type="match status" value="1"/>
</dbReference>
<evidence type="ECO:0000256" key="4">
    <source>
        <dbReference type="HAMAP-Rule" id="MF_01928"/>
    </source>
</evidence>
<dbReference type="InterPro" id="IPR005875">
    <property type="entry name" value="PurK"/>
</dbReference>
<dbReference type="Gene3D" id="3.30.1490.20">
    <property type="entry name" value="ATP-grasp fold, A domain"/>
    <property type="match status" value="1"/>
</dbReference>
<gene>
    <name evidence="4 5" type="primary">purK</name>
    <name evidence="7" type="ORF">PGB27_00460</name>
</gene>
<dbReference type="InterPro" id="IPR016185">
    <property type="entry name" value="PreATP-grasp_dom_sf"/>
</dbReference>
<dbReference type="PANTHER" id="PTHR11609">
    <property type="entry name" value="PURINE BIOSYNTHESIS PROTEIN 6/7, PUR6/7"/>
    <property type="match status" value="1"/>
</dbReference>
<dbReference type="SUPFAM" id="SSF51246">
    <property type="entry name" value="Rudiment single hybrid motif"/>
    <property type="match status" value="1"/>
</dbReference>
<dbReference type="NCBIfam" id="NF004680">
    <property type="entry name" value="PRK06019.1-6"/>
    <property type="match status" value="1"/>
</dbReference>
<dbReference type="InterPro" id="IPR011054">
    <property type="entry name" value="Rudment_hybrid_motif"/>
</dbReference>
<feature type="binding site" evidence="4">
    <location>
        <position position="107"/>
    </location>
    <ligand>
        <name>ATP</name>
        <dbReference type="ChEBI" id="CHEBI:30616"/>
    </ligand>
</feature>
<dbReference type="Proteomes" id="UP001300763">
    <property type="component" value="Unassembled WGS sequence"/>
</dbReference>
<evidence type="ECO:0000313" key="8">
    <source>
        <dbReference type="Proteomes" id="UP001300763"/>
    </source>
</evidence>
<dbReference type="Gene3D" id="3.30.470.20">
    <property type="entry name" value="ATP-grasp fold, B domain"/>
    <property type="match status" value="1"/>
</dbReference>
<dbReference type="GO" id="GO:0034028">
    <property type="term" value="F:5-(carboxyamino)imidazole ribonucleotide synthase activity"/>
    <property type="evidence" value="ECO:0007669"/>
    <property type="project" value="UniProtKB-EC"/>
</dbReference>
<dbReference type="InterPro" id="IPR003135">
    <property type="entry name" value="ATP-grasp_carboxylate-amine"/>
</dbReference>
<comment type="pathway">
    <text evidence="4 5">Purine metabolism; IMP biosynthesis via de novo pathway; 5-amino-1-(5-phospho-D-ribosyl)imidazole-4-carboxylate from 5-amino-1-(5-phospho-D-ribosyl)imidazole (N5-CAIR route): step 1/2.</text>
</comment>
<protein>
    <recommendedName>
        <fullName evidence="4 5">N5-carboxyaminoimidazole ribonucleotide synthase</fullName>
        <shortName evidence="4 5">N5-CAIR synthase</shortName>
        <ecNumber evidence="4 5">6.3.4.18</ecNumber>
    </recommendedName>
    <alternativeName>
        <fullName evidence="4 5">5-(carboxyamino)imidazole ribonucleotide synthetase</fullName>
    </alternativeName>
</protein>
<feature type="binding site" evidence="4">
    <location>
        <begin position="184"/>
        <end position="187"/>
    </location>
    <ligand>
        <name>ATP</name>
        <dbReference type="ChEBI" id="CHEBI:30616"/>
    </ligand>
</feature>
<evidence type="ECO:0000256" key="5">
    <source>
        <dbReference type="RuleBase" id="RU361200"/>
    </source>
</evidence>
<keyword evidence="1 4" id="KW-0547">Nucleotide-binding</keyword>
<dbReference type="Gene3D" id="3.40.50.20">
    <property type="match status" value="1"/>
</dbReference>
<dbReference type="NCBIfam" id="TIGR01161">
    <property type="entry name" value="purK"/>
    <property type="match status" value="1"/>
</dbReference>
<dbReference type="Pfam" id="PF02222">
    <property type="entry name" value="ATP-grasp"/>
    <property type="match status" value="1"/>
</dbReference>
<dbReference type="InterPro" id="IPR040686">
    <property type="entry name" value="PurK_C"/>
</dbReference>
<comment type="function">
    <text evidence="4">Catalyzes the ATP-dependent conversion of 5-aminoimidazole ribonucleotide (AIR) and HCO(3)(-) to N5-carboxyaminoimidazole ribonucleotide (N5-CAIR).</text>
</comment>
<keyword evidence="8" id="KW-1185">Reference proteome</keyword>
<feature type="binding site" evidence="4">
    <location>
        <position position="147"/>
    </location>
    <ligand>
        <name>ATP</name>
        <dbReference type="ChEBI" id="CHEBI:30616"/>
    </ligand>
</feature>
<sequence length="395" mass="41775">MDERTGLPVVTMIGGGQLARMTHQAAVALGQSLRVLATGPDEPAALVTPDVVLGEHTDLEALRRAAAGAEALTFDHEHVPGEHLRALVADGVAVHPGPDALLHAQDKLVMRTRLRELGEPVPPFAPVAEVADVTAFAAEHGWPVVLKAVRGGYDGRGVWVLDGADAAQATVTELLAAGTPLMVEQKVALRRELAAVLARSPFGQAAVWPVVETVQEQGICTEVLAPAPGLDPARAEEAEELALRIAHALGVVGLLAVELFETEEGLVVNELAMRPHNSAHWTIEGSVTSQFEQHLRAVLDYPLGATATTAPVTVMANVLGGDPAPGTGVDERLHHTLARFPEARVHLYGKAERPGRKVGHVTLRGDDLDAVRTRARLAADHLSTGVWSDGWTAHP</sequence>
<evidence type="ECO:0000256" key="1">
    <source>
        <dbReference type="ARBA" id="ARBA00022741"/>
    </source>
</evidence>
<comment type="similarity">
    <text evidence="4 5">Belongs to the PurK/PurT family.</text>
</comment>
<comment type="caution">
    <text evidence="7">The sequence shown here is derived from an EMBL/GenBank/DDBJ whole genome shotgun (WGS) entry which is preliminary data.</text>
</comment>
<feature type="binding site" evidence="4">
    <location>
        <position position="192"/>
    </location>
    <ligand>
        <name>ATP</name>
        <dbReference type="ChEBI" id="CHEBI:30616"/>
    </ligand>
</feature>
<dbReference type="InterPro" id="IPR011761">
    <property type="entry name" value="ATP-grasp"/>
</dbReference>
<dbReference type="Pfam" id="PF17769">
    <property type="entry name" value="PurK_C"/>
    <property type="match status" value="1"/>
</dbReference>
<reference evidence="7 8" key="1">
    <citation type="submission" date="2023-02" db="EMBL/GenBank/DDBJ databases">
        <title>Genome sequencing required for Actinomycetospora new species description.</title>
        <authorList>
            <person name="Saimee Y."/>
            <person name="Duangmal K."/>
        </authorList>
    </citation>
    <scope>NUCLEOTIDE SEQUENCE [LARGE SCALE GENOMIC DNA]</scope>
    <source>
        <strain evidence="7 8">DW7H6</strain>
    </source>
</reference>
<dbReference type="PANTHER" id="PTHR11609:SF5">
    <property type="entry name" value="PHOSPHORIBOSYLAMINOIMIDAZOLE CARBOXYLASE"/>
    <property type="match status" value="1"/>
</dbReference>
<comment type="function">
    <text evidence="5">Catalyzes the ATP-dependent conversion of 5-aminoimidazole ribonucleotide (AIR) and HCO(3)- to N5-carboxyaminoimidazole ribonucleotide (N5-CAIR).</text>
</comment>
<dbReference type="HAMAP" id="MF_01928">
    <property type="entry name" value="PurK"/>
    <property type="match status" value="1"/>
</dbReference>
<keyword evidence="2 4" id="KW-0658">Purine biosynthesis</keyword>
<proteinExistence type="inferred from homology"/>
<dbReference type="SUPFAM" id="SSF56059">
    <property type="entry name" value="Glutathione synthetase ATP-binding domain-like"/>
    <property type="match status" value="1"/>
</dbReference>
<evidence type="ECO:0000256" key="2">
    <source>
        <dbReference type="ARBA" id="ARBA00022755"/>
    </source>
</evidence>
<dbReference type="EMBL" id="JAQZAO010000001">
    <property type="protein sequence ID" value="MDD7963806.1"/>
    <property type="molecule type" value="Genomic_DNA"/>
</dbReference>
<keyword evidence="3 4" id="KW-0067">ATP-binding</keyword>
<dbReference type="NCBIfam" id="NF004679">
    <property type="entry name" value="PRK06019.1-5"/>
    <property type="match status" value="1"/>
</dbReference>
<dbReference type="InterPro" id="IPR013815">
    <property type="entry name" value="ATP_grasp_subdomain_1"/>
</dbReference>
<evidence type="ECO:0000313" key="7">
    <source>
        <dbReference type="EMBL" id="MDD7963806.1"/>
    </source>
</evidence>
<feature type="binding site" evidence="4">
    <location>
        <begin position="269"/>
        <end position="270"/>
    </location>
    <ligand>
        <name>ATP</name>
        <dbReference type="ChEBI" id="CHEBI:30616"/>
    </ligand>
</feature>
<comment type="subunit">
    <text evidence="4 5">Homodimer.</text>
</comment>
<accession>A0ABT5SLU8</accession>
<comment type="caution">
    <text evidence="4">Lacks conserved residue(s) required for the propagation of feature annotation.</text>
</comment>
<dbReference type="RefSeq" id="WP_274198363.1">
    <property type="nucleotide sequence ID" value="NZ_JAQZAO010000001.1"/>
</dbReference>
<evidence type="ECO:0000256" key="3">
    <source>
        <dbReference type="ARBA" id="ARBA00022840"/>
    </source>
</evidence>
<comment type="catalytic activity">
    <reaction evidence="4 5">
        <text>5-amino-1-(5-phospho-beta-D-ribosyl)imidazole + hydrogencarbonate + ATP = 5-carboxyamino-1-(5-phospho-D-ribosyl)imidazole + ADP + phosphate + 2 H(+)</text>
        <dbReference type="Rhea" id="RHEA:19317"/>
        <dbReference type="ChEBI" id="CHEBI:15378"/>
        <dbReference type="ChEBI" id="CHEBI:17544"/>
        <dbReference type="ChEBI" id="CHEBI:30616"/>
        <dbReference type="ChEBI" id="CHEBI:43474"/>
        <dbReference type="ChEBI" id="CHEBI:58730"/>
        <dbReference type="ChEBI" id="CHEBI:137981"/>
        <dbReference type="ChEBI" id="CHEBI:456216"/>
        <dbReference type="EC" id="6.3.4.18"/>
    </reaction>
</comment>
<name>A0ABT5SLU8_9PSEU</name>
<dbReference type="EC" id="6.3.4.18" evidence="4 5"/>
<evidence type="ECO:0000259" key="6">
    <source>
        <dbReference type="PROSITE" id="PS50975"/>
    </source>
</evidence>
<dbReference type="InterPro" id="IPR054350">
    <property type="entry name" value="PurT/PurK_preATP-grasp"/>
</dbReference>
<keyword evidence="4 5" id="KW-0436">Ligase</keyword>
<organism evidence="7 8">
    <name type="scientific">Actinomycetospora lemnae</name>
    <dbReference type="NCBI Taxonomy" id="3019891"/>
    <lineage>
        <taxon>Bacteria</taxon>
        <taxon>Bacillati</taxon>
        <taxon>Actinomycetota</taxon>
        <taxon>Actinomycetes</taxon>
        <taxon>Pseudonocardiales</taxon>
        <taxon>Pseudonocardiaceae</taxon>
        <taxon>Actinomycetospora</taxon>
    </lineage>
</organism>
<feature type="domain" description="ATP-grasp" evidence="6">
    <location>
        <begin position="111"/>
        <end position="299"/>
    </location>
</feature>
<dbReference type="PROSITE" id="PS50975">
    <property type="entry name" value="ATP_GRASP"/>
    <property type="match status" value="1"/>
</dbReference>
<dbReference type="SUPFAM" id="SSF52440">
    <property type="entry name" value="PreATP-grasp domain"/>
    <property type="match status" value="1"/>
</dbReference>